<keyword evidence="3" id="KW-1003">Cell membrane</keyword>
<proteinExistence type="inferred from homology"/>
<evidence type="ECO:0000256" key="4">
    <source>
        <dbReference type="ARBA" id="ARBA00022692"/>
    </source>
</evidence>
<feature type="transmembrane region" description="Helical" evidence="7">
    <location>
        <begin position="132"/>
        <end position="157"/>
    </location>
</feature>
<feature type="domain" description="ABC transmembrane type-1" evidence="8">
    <location>
        <begin position="96"/>
        <end position="297"/>
    </location>
</feature>
<evidence type="ECO:0000256" key="3">
    <source>
        <dbReference type="ARBA" id="ARBA00022475"/>
    </source>
</evidence>
<dbReference type="PANTHER" id="PTHR43163:SF6">
    <property type="entry name" value="DIPEPTIDE TRANSPORT SYSTEM PERMEASE PROTEIN DPPB-RELATED"/>
    <property type="match status" value="1"/>
</dbReference>
<protein>
    <submittedName>
        <fullName evidence="9">ABC transporter permease</fullName>
    </submittedName>
</protein>
<comment type="similarity">
    <text evidence="7">Belongs to the binding-protein-dependent transport system permease family.</text>
</comment>
<keyword evidence="4 7" id="KW-0812">Transmembrane</keyword>
<dbReference type="PANTHER" id="PTHR43163">
    <property type="entry name" value="DIPEPTIDE TRANSPORT SYSTEM PERMEASE PROTEIN DPPB-RELATED"/>
    <property type="match status" value="1"/>
</dbReference>
<keyword evidence="2 7" id="KW-0813">Transport</keyword>
<feature type="transmembrane region" description="Helical" evidence="7">
    <location>
        <begin position="228"/>
        <end position="254"/>
    </location>
</feature>
<feature type="transmembrane region" description="Helical" evidence="7">
    <location>
        <begin position="169"/>
        <end position="187"/>
    </location>
</feature>
<organism evidence="9 10">
    <name type="scientific">Hominifimenecus microfluidus</name>
    <dbReference type="NCBI Taxonomy" id="2885348"/>
    <lineage>
        <taxon>Bacteria</taxon>
        <taxon>Bacillati</taxon>
        <taxon>Bacillota</taxon>
        <taxon>Clostridia</taxon>
        <taxon>Lachnospirales</taxon>
        <taxon>Lachnospiraceae</taxon>
        <taxon>Hominifimenecus</taxon>
    </lineage>
</organism>
<reference evidence="9" key="1">
    <citation type="submission" date="2021-10" db="EMBL/GenBank/DDBJ databases">
        <title>Anaerobic single-cell dispensing facilitates the cultivation of human gut bacteria.</title>
        <authorList>
            <person name="Afrizal A."/>
        </authorList>
    </citation>
    <scope>NUCLEOTIDE SEQUENCE</scope>
    <source>
        <strain evidence="9">CLA-AA-H215</strain>
    </source>
</reference>
<comment type="caution">
    <text evidence="9">The sequence shown here is derived from an EMBL/GenBank/DDBJ whole genome shotgun (WGS) entry which is preliminary data.</text>
</comment>
<evidence type="ECO:0000256" key="7">
    <source>
        <dbReference type="RuleBase" id="RU363032"/>
    </source>
</evidence>
<dbReference type="AlphaFoldDB" id="A0AAE3EAY1"/>
<keyword evidence="5 7" id="KW-1133">Transmembrane helix</keyword>
<evidence type="ECO:0000313" key="10">
    <source>
        <dbReference type="Proteomes" id="UP001198182"/>
    </source>
</evidence>
<evidence type="ECO:0000313" key="9">
    <source>
        <dbReference type="EMBL" id="MCC2230570.1"/>
    </source>
</evidence>
<accession>A0AAE3EAY1</accession>
<evidence type="ECO:0000256" key="2">
    <source>
        <dbReference type="ARBA" id="ARBA00022448"/>
    </source>
</evidence>
<keyword evidence="6 7" id="KW-0472">Membrane</keyword>
<evidence type="ECO:0000259" key="8">
    <source>
        <dbReference type="PROSITE" id="PS50928"/>
    </source>
</evidence>
<dbReference type="InterPro" id="IPR035906">
    <property type="entry name" value="MetI-like_sf"/>
</dbReference>
<evidence type="ECO:0000256" key="5">
    <source>
        <dbReference type="ARBA" id="ARBA00022989"/>
    </source>
</evidence>
<dbReference type="Gene3D" id="1.10.3720.10">
    <property type="entry name" value="MetI-like"/>
    <property type="match status" value="1"/>
</dbReference>
<comment type="subcellular location">
    <subcellularLocation>
        <location evidence="1 7">Cell membrane</location>
        <topology evidence="1 7">Multi-pass membrane protein</topology>
    </subcellularLocation>
</comment>
<keyword evidence="10" id="KW-1185">Reference proteome</keyword>
<feature type="transmembrane region" description="Helical" evidence="7">
    <location>
        <begin position="96"/>
        <end position="120"/>
    </location>
</feature>
<dbReference type="CDD" id="cd06261">
    <property type="entry name" value="TM_PBP2"/>
    <property type="match status" value="1"/>
</dbReference>
<dbReference type="GO" id="GO:0005886">
    <property type="term" value="C:plasma membrane"/>
    <property type="evidence" value="ECO:0007669"/>
    <property type="project" value="UniProtKB-SubCell"/>
</dbReference>
<dbReference type="RefSeq" id="WP_308453240.1">
    <property type="nucleotide sequence ID" value="NZ_JAJEQR010000013.1"/>
</dbReference>
<dbReference type="InterPro" id="IPR000515">
    <property type="entry name" value="MetI-like"/>
</dbReference>
<gene>
    <name evidence="9" type="ORF">LKD81_06080</name>
</gene>
<dbReference type="SUPFAM" id="SSF161098">
    <property type="entry name" value="MetI-like"/>
    <property type="match status" value="1"/>
</dbReference>
<dbReference type="Pfam" id="PF19300">
    <property type="entry name" value="BPD_transp_1_N"/>
    <property type="match status" value="1"/>
</dbReference>
<dbReference type="Proteomes" id="UP001198182">
    <property type="component" value="Unassembled WGS sequence"/>
</dbReference>
<evidence type="ECO:0000256" key="6">
    <source>
        <dbReference type="ARBA" id="ARBA00023136"/>
    </source>
</evidence>
<dbReference type="Pfam" id="PF00528">
    <property type="entry name" value="BPD_transp_1"/>
    <property type="match status" value="1"/>
</dbReference>
<dbReference type="PROSITE" id="PS50928">
    <property type="entry name" value="ABC_TM1"/>
    <property type="match status" value="1"/>
</dbReference>
<name>A0AAE3EAY1_9FIRM</name>
<feature type="transmembrane region" description="Helical" evidence="7">
    <location>
        <begin position="274"/>
        <end position="297"/>
    </location>
</feature>
<evidence type="ECO:0000256" key="1">
    <source>
        <dbReference type="ARBA" id="ARBA00004651"/>
    </source>
</evidence>
<dbReference type="EMBL" id="JAJEQR010000013">
    <property type="protein sequence ID" value="MCC2230570.1"/>
    <property type="molecule type" value="Genomic_DNA"/>
</dbReference>
<dbReference type="GO" id="GO:0055085">
    <property type="term" value="P:transmembrane transport"/>
    <property type="evidence" value="ECO:0007669"/>
    <property type="project" value="InterPro"/>
</dbReference>
<sequence length="320" mass="34819">MARYIGKRVLTMIPVLIGVSLLIFLLLELAPGDAAQSILGDYASEESLNELREEMGLNDPLIVQYGRFMKDLLLKGDLGNSYQTGRPVLETILERYPMTILVAILAVIATALLGVTTGLLSAVKQYSWIDNICTVIGMIGVSSPSFFTGLILIFIFSGKLGWLPASGSYGPQYFILPIITMAFGSCASQMRMTRSAMLEVMRQDYIRTAKAKGQGDKKIVFHHELRNALVPIITVIGQQAGVLLGGAMIVEQIFSIPGVGKLMIDSIGTRDYPMVRGGVLFIALSFSVVNLLVDLAYSTVDPRIRSQLVHQSKKKKGASA</sequence>
<dbReference type="InterPro" id="IPR045621">
    <property type="entry name" value="BPD_transp_1_N"/>
</dbReference>